<comment type="cofactor">
    <cofactor evidence="1">
        <name>Zn(2+)</name>
        <dbReference type="ChEBI" id="CHEBI:29105"/>
    </cofactor>
</comment>
<evidence type="ECO:0000256" key="3">
    <source>
        <dbReference type="ARBA" id="ARBA00022670"/>
    </source>
</evidence>
<dbReference type="PANTHER" id="PTHR12947:SF13">
    <property type="entry name" value="FI19924P1"/>
    <property type="match status" value="1"/>
</dbReference>
<feature type="compositionally biased region" description="Polar residues" evidence="9">
    <location>
        <begin position="143"/>
        <end position="153"/>
    </location>
</feature>
<evidence type="ECO:0000313" key="11">
    <source>
        <dbReference type="EMBL" id="LAC27496.1"/>
    </source>
</evidence>
<dbReference type="InterPro" id="IPR015063">
    <property type="entry name" value="USP8_dimer"/>
</dbReference>
<evidence type="ECO:0000259" key="10">
    <source>
        <dbReference type="PROSITE" id="PS50249"/>
    </source>
</evidence>
<feature type="region of interest" description="Disordered" evidence="9">
    <location>
        <begin position="116"/>
        <end position="180"/>
    </location>
</feature>
<evidence type="ECO:0000256" key="8">
    <source>
        <dbReference type="ARBA" id="ARBA00023049"/>
    </source>
</evidence>
<dbReference type="SUPFAM" id="SSF102712">
    <property type="entry name" value="JAB1/MPN domain"/>
    <property type="match status" value="1"/>
</dbReference>
<evidence type="ECO:0000256" key="2">
    <source>
        <dbReference type="ARBA" id="ARBA00010981"/>
    </source>
</evidence>
<feature type="compositionally biased region" description="Basic and acidic residues" evidence="9">
    <location>
        <begin position="161"/>
        <end position="176"/>
    </location>
</feature>
<dbReference type="AlphaFoldDB" id="A0A6A7G968"/>
<dbReference type="CDD" id="cd08066">
    <property type="entry name" value="MPN_AMSH_like"/>
    <property type="match status" value="1"/>
</dbReference>
<dbReference type="GO" id="GO:0046872">
    <property type="term" value="F:metal ion binding"/>
    <property type="evidence" value="ECO:0007669"/>
    <property type="project" value="UniProtKB-KW"/>
</dbReference>
<evidence type="ECO:0000256" key="9">
    <source>
        <dbReference type="SAM" id="MobiDB-lite"/>
    </source>
</evidence>
<keyword evidence="7" id="KW-0862">Zinc</keyword>
<dbReference type="SMART" id="SM00232">
    <property type="entry name" value="JAB_MPN"/>
    <property type="match status" value="1"/>
</dbReference>
<keyword evidence="3" id="KW-0645">Protease</keyword>
<keyword evidence="8" id="KW-0482">Metalloprotease</keyword>
<protein>
    <submittedName>
        <fullName evidence="11">STAM-binding protein-like A</fullName>
    </submittedName>
</protein>
<dbReference type="GO" id="GO:0006508">
    <property type="term" value="P:proteolysis"/>
    <property type="evidence" value="ECO:0007669"/>
    <property type="project" value="UniProtKB-KW"/>
</dbReference>
<dbReference type="InterPro" id="IPR044098">
    <property type="entry name" value="STAMBP/STALP-like_MPN"/>
</dbReference>
<evidence type="ECO:0000256" key="4">
    <source>
        <dbReference type="ARBA" id="ARBA00022723"/>
    </source>
</evidence>
<name>A0A6A7G968_9CRUS</name>
<dbReference type="InterPro" id="IPR037518">
    <property type="entry name" value="MPN"/>
</dbReference>
<evidence type="ECO:0000256" key="5">
    <source>
        <dbReference type="ARBA" id="ARBA00022786"/>
    </source>
</evidence>
<dbReference type="Gene3D" id="1.20.58.80">
    <property type="entry name" value="Phosphotransferase system, lactose/cellobiose-type IIA subunit"/>
    <property type="match status" value="1"/>
</dbReference>
<evidence type="ECO:0000256" key="1">
    <source>
        <dbReference type="ARBA" id="ARBA00001947"/>
    </source>
</evidence>
<organism evidence="11">
    <name type="scientific">Hirondellea gigas</name>
    <dbReference type="NCBI Taxonomy" id="1518452"/>
    <lineage>
        <taxon>Eukaryota</taxon>
        <taxon>Metazoa</taxon>
        <taxon>Ecdysozoa</taxon>
        <taxon>Arthropoda</taxon>
        <taxon>Crustacea</taxon>
        <taxon>Multicrustacea</taxon>
        <taxon>Malacostraca</taxon>
        <taxon>Eumalacostraca</taxon>
        <taxon>Peracarida</taxon>
        <taxon>Amphipoda</taxon>
        <taxon>Amphilochidea</taxon>
        <taxon>Lysianassida</taxon>
        <taxon>Lysianassidira</taxon>
        <taxon>Lysianassoidea</taxon>
        <taxon>Lysianassidae</taxon>
        <taxon>Hirondellea</taxon>
    </lineage>
</organism>
<accession>A0A6A7G968</accession>
<dbReference type="PANTHER" id="PTHR12947">
    <property type="entry name" value="AMSH-LIKE PROTEASE"/>
    <property type="match status" value="1"/>
</dbReference>
<dbReference type="PROSITE" id="PS50249">
    <property type="entry name" value="MPN"/>
    <property type="match status" value="1"/>
</dbReference>
<keyword evidence="4" id="KW-0479">Metal-binding</keyword>
<comment type="similarity">
    <text evidence="2">Belongs to the peptidase M67C family.</text>
</comment>
<dbReference type="Pfam" id="PF01398">
    <property type="entry name" value="JAB"/>
    <property type="match status" value="1"/>
</dbReference>
<keyword evidence="5" id="KW-0833">Ubl conjugation pathway</keyword>
<reference evidence="11" key="1">
    <citation type="submission" date="2017-11" db="EMBL/GenBank/DDBJ databases">
        <title>The sensing device of the deep-sea amphipod.</title>
        <authorList>
            <person name="Kobayashi H."/>
            <person name="Nagahama T."/>
            <person name="Arai W."/>
            <person name="Sasagawa Y."/>
            <person name="Umeda M."/>
            <person name="Hayashi T."/>
            <person name="Nikaido I."/>
            <person name="Watanabe H."/>
            <person name="Oguri K."/>
            <person name="Kitazato H."/>
            <person name="Fujioka K."/>
            <person name="Kido Y."/>
            <person name="Takami H."/>
        </authorList>
    </citation>
    <scope>NUCLEOTIDE SEQUENCE</scope>
    <source>
        <tissue evidence="11">Whole body</tissue>
    </source>
</reference>
<dbReference type="GO" id="GO:0070536">
    <property type="term" value="P:protein K63-linked deubiquitination"/>
    <property type="evidence" value="ECO:0007669"/>
    <property type="project" value="InterPro"/>
</dbReference>
<dbReference type="GO" id="GO:0061578">
    <property type="term" value="F:K63-linked deubiquitinase activity"/>
    <property type="evidence" value="ECO:0007669"/>
    <property type="project" value="InterPro"/>
</dbReference>
<sequence length="356" mass="40415">MVEAYLKELNQLASQPIQPVQHSIPLHLYFRMLDNLHTEAKSYLKDDDQVRGYVFLQRYCLSFINIVSKHNAISQKVYQSDRQRHKKQARHFLDYLEKLKPLVQENYEARVMAALTLSDSDSEEESTEQKIEPSEGKSDSEEQTNPTSGSTRQWDILRMPKPKDKGTTSSKPKPDKNLPVLGIRQVNVPTSLIATFLDYARPNTTRDIETCAILTGILKQNQFHVTTVIIPQQIGTANTCVTQHEEELIDIQIRDDLLTLGWIHTHPTQTCFLSSVDLHTQFSYQIMCVEAIAIVCAPTAKPDCGVFSLCDPHGVTVIKNCDVRGFHEHREQGVYSGSAHCIFDTVGSCKFIDLRK</sequence>
<dbReference type="Gene3D" id="3.40.140.10">
    <property type="entry name" value="Cytidine Deaminase, domain 2"/>
    <property type="match status" value="1"/>
</dbReference>
<evidence type="ECO:0000256" key="6">
    <source>
        <dbReference type="ARBA" id="ARBA00022801"/>
    </source>
</evidence>
<evidence type="ECO:0000256" key="7">
    <source>
        <dbReference type="ARBA" id="ARBA00022833"/>
    </source>
</evidence>
<feature type="domain" description="MPN" evidence="10">
    <location>
        <begin position="186"/>
        <end position="313"/>
    </location>
</feature>
<dbReference type="EMBL" id="IACT01008384">
    <property type="protein sequence ID" value="LAC27496.1"/>
    <property type="molecule type" value="mRNA"/>
</dbReference>
<proteinExistence type="evidence at transcript level"/>
<feature type="compositionally biased region" description="Basic and acidic residues" evidence="9">
    <location>
        <begin position="127"/>
        <end position="140"/>
    </location>
</feature>
<dbReference type="Pfam" id="PF08969">
    <property type="entry name" value="USP8_dimer"/>
    <property type="match status" value="1"/>
</dbReference>
<keyword evidence="6" id="KW-0378">Hydrolase</keyword>
<dbReference type="InterPro" id="IPR000555">
    <property type="entry name" value="JAMM/MPN+_dom"/>
</dbReference>
<dbReference type="GO" id="GO:0140492">
    <property type="term" value="F:metal-dependent deubiquitinase activity"/>
    <property type="evidence" value="ECO:0007669"/>
    <property type="project" value="InterPro"/>
</dbReference>